<feature type="transmembrane region" description="Helical" evidence="2">
    <location>
        <begin position="46"/>
        <end position="65"/>
    </location>
</feature>
<keyword evidence="4" id="KW-1185">Reference proteome</keyword>
<evidence type="ECO:0000313" key="4">
    <source>
        <dbReference type="Proteomes" id="UP001054889"/>
    </source>
</evidence>
<keyword evidence="1" id="KW-0813">Transport</keyword>
<name>A0AAV5BN55_ELECO</name>
<dbReference type="InterPro" id="IPR031155">
    <property type="entry name" value="DUR"/>
</dbReference>
<comment type="caution">
    <text evidence="3">The sequence shown here is derived from an EMBL/GenBank/DDBJ whole genome shotgun (WGS) entry which is preliminary data.</text>
</comment>
<proteinExistence type="predicted"/>
<organism evidence="3 4">
    <name type="scientific">Eleusine coracana subsp. coracana</name>
    <dbReference type="NCBI Taxonomy" id="191504"/>
    <lineage>
        <taxon>Eukaryota</taxon>
        <taxon>Viridiplantae</taxon>
        <taxon>Streptophyta</taxon>
        <taxon>Embryophyta</taxon>
        <taxon>Tracheophyta</taxon>
        <taxon>Spermatophyta</taxon>
        <taxon>Magnoliopsida</taxon>
        <taxon>Liliopsida</taxon>
        <taxon>Poales</taxon>
        <taxon>Poaceae</taxon>
        <taxon>PACMAD clade</taxon>
        <taxon>Chloridoideae</taxon>
        <taxon>Cynodonteae</taxon>
        <taxon>Eleusininae</taxon>
        <taxon>Eleusine</taxon>
    </lineage>
</organism>
<keyword evidence="2" id="KW-1133">Transmembrane helix</keyword>
<dbReference type="PANTHER" id="PTHR46154:SF4">
    <property type="entry name" value="UREA ACTIVE TRANSPORTER"/>
    <property type="match status" value="1"/>
</dbReference>
<evidence type="ECO:0000313" key="3">
    <source>
        <dbReference type="EMBL" id="GJM87780.1"/>
    </source>
</evidence>
<dbReference type="GO" id="GO:0015204">
    <property type="term" value="F:urea transmembrane transporter activity"/>
    <property type="evidence" value="ECO:0007669"/>
    <property type="project" value="InterPro"/>
</dbReference>
<dbReference type="EMBL" id="BQKI01000002">
    <property type="protein sequence ID" value="GJM87780.1"/>
    <property type="molecule type" value="Genomic_DNA"/>
</dbReference>
<dbReference type="AlphaFoldDB" id="A0AAV5BN55"/>
<keyword evidence="2" id="KW-0472">Membrane</keyword>
<gene>
    <name evidence="3" type="primary">ga03773</name>
    <name evidence="3" type="ORF">PR202_ga03773</name>
</gene>
<evidence type="ECO:0000256" key="2">
    <source>
        <dbReference type="SAM" id="Phobius"/>
    </source>
</evidence>
<keyword evidence="2" id="KW-0812">Transmembrane</keyword>
<dbReference type="Proteomes" id="UP001054889">
    <property type="component" value="Unassembled WGS sequence"/>
</dbReference>
<dbReference type="PANTHER" id="PTHR46154">
    <property type="match status" value="1"/>
</dbReference>
<sequence>MDVNGGRGDLNEERLVKARRWIVRWTTGFTVVIMVVWPAMSLSTGGFVVGYFKMWAVVAIVWGTVVSVHGHYHHAACGEPGNYLLGVRRHAHPQHAEDDDDK</sequence>
<protein>
    <submittedName>
        <fullName evidence="3">Uncharacterized protein</fullName>
    </submittedName>
</protein>
<reference evidence="3" key="2">
    <citation type="submission" date="2021-12" db="EMBL/GenBank/DDBJ databases">
        <title>Resequencing data analysis of finger millet.</title>
        <authorList>
            <person name="Hatakeyama M."/>
            <person name="Aluri S."/>
            <person name="Balachadran M.T."/>
            <person name="Sivarajan S.R."/>
            <person name="Poveda L."/>
            <person name="Shimizu-Inatsugi R."/>
            <person name="Schlapbach R."/>
            <person name="Sreeman S.M."/>
            <person name="Shimizu K.K."/>
        </authorList>
    </citation>
    <scope>NUCLEOTIDE SEQUENCE</scope>
</reference>
<evidence type="ECO:0000256" key="1">
    <source>
        <dbReference type="ARBA" id="ARBA00022448"/>
    </source>
</evidence>
<feature type="transmembrane region" description="Helical" evidence="2">
    <location>
        <begin position="21"/>
        <end position="40"/>
    </location>
</feature>
<dbReference type="GO" id="GO:0005886">
    <property type="term" value="C:plasma membrane"/>
    <property type="evidence" value="ECO:0007669"/>
    <property type="project" value="TreeGrafter"/>
</dbReference>
<reference evidence="3" key="1">
    <citation type="journal article" date="2018" name="DNA Res.">
        <title>Multiple hybrid de novo genome assembly of finger millet, an orphan allotetraploid crop.</title>
        <authorList>
            <person name="Hatakeyama M."/>
            <person name="Aluri S."/>
            <person name="Balachadran M.T."/>
            <person name="Sivarajan S.R."/>
            <person name="Patrignani A."/>
            <person name="Gruter S."/>
            <person name="Poveda L."/>
            <person name="Shimizu-Inatsugi R."/>
            <person name="Baeten J."/>
            <person name="Francoijs K.J."/>
            <person name="Nataraja K.N."/>
            <person name="Reddy Y.A.N."/>
            <person name="Phadnis S."/>
            <person name="Ravikumar R.L."/>
            <person name="Schlapbach R."/>
            <person name="Sreeman S.M."/>
            <person name="Shimizu K.K."/>
        </authorList>
    </citation>
    <scope>NUCLEOTIDE SEQUENCE</scope>
</reference>
<accession>A0AAV5BN55</accession>